<organism evidence="2 3">
    <name type="scientific">Vicia faba</name>
    <name type="common">Broad bean</name>
    <name type="synonym">Faba vulgaris</name>
    <dbReference type="NCBI Taxonomy" id="3906"/>
    <lineage>
        <taxon>Eukaryota</taxon>
        <taxon>Viridiplantae</taxon>
        <taxon>Streptophyta</taxon>
        <taxon>Embryophyta</taxon>
        <taxon>Tracheophyta</taxon>
        <taxon>Spermatophyta</taxon>
        <taxon>Magnoliopsida</taxon>
        <taxon>eudicotyledons</taxon>
        <taxon>Gunneridae</taxon>
        <taxon>Pentapetalae</taxon>
        <taxon>rosids</taxon>
        <taxon>fabids</taxon>
        <taxon>Fabales</taxon>
        <taxon>Fabaceae</taxon>
        <taxon>Papilionoideae</taxon>
        <taxon>50 kb inversion clade</taxon>
        <taxon>NPAAA clade</taxon>
        <taxon>Hologalegina</taxon>
        <taxon>IRL clade</taxon>
        <taxon>Fabeae</taxon>
        <taxon>Vicia</taxon>
    </lineage>
</organism>
<proteinExistence type="predicted"/>
<gene>
    <name evidence="2" type="ORF">VFH_II272040</name>
</gene>
<evidence type="ECO:0000313" key="3">
    <source>
        <dbReference type="Proteomes" id="UP001157006"/>
    </source>
</evidence>
<feature type="compositionally biased region" description="Polar residues" evidence="1">
    <location>
        <begin position="156"/>
        <end position="166"/>
    </location>
</feature>
<feature type="compositionally biased region" description="Basic and acidic residues" evidence="1">
    <location>
        <begin position="1"/>
        <end position="11"/>
    </location>
</feature>
<keyword evidence="3" id="KW-1185">Reference proteome</keyword>
<name>A0AAV0ZSW6_VICFA</name>
<dbReference type="AlphaFoldDB" id="A0AAV0ZSW6"/>
<accession>A0AAV0ZSW6</accession>
<evidence type="ECO:0000256" key="1">
    <source>
        <dbReference type="SAM" id="MobiDB-lite"/>
    </source>
</evidence>
<evidence type="ECO:0000313" key="2">
    <source>
        <dbReference type="EMBL" id="CAI8601424.1"/>
    </source>
</evidence>
<sequence>MEFRRRPREAPLPDTSSSPLRPTLISHITCTTQSRRISGLSSAQIAIAATRSVVHGGRHRWKSCENIEDRRREVKSCVVVLDTGNSMEKRLGSDQFLLLKAPSQHLYRISPAPLKPDASPAFPPLRSRSLPPDRDLPPTVRSQSPPETDPDHLSKPSPSTSESFTEGITGGEAVRTLKTGDEKLRVVLLFWTQEIVWKRD</sequence>
<reference evidence="2 3" key="1">
    <citation type="submission" date="2023-01" db="EMBL/GenBank/DDBJ databases">
        <authorList>
            <person name="Kreplak J."/>
        </authorList>
    </citation>
    <scope>NUCLEOTIDE SEQUENCE [LARGE SCALE GENOMIC DNA]</scope>
</reference>
<feature type="region of interest" description="Disordered" evidence="1">
    <location>
        <begin position="110"/>
        <end position="171"/>
    </location>
</feature>
<dbReference type="Proteomes" id="UP001157006">
    <property type="component" value="Chromosome 2"/>
</dbReference>
<feature type="region of interest" description="Disordered" evidence="1">
    <location>
        <begin position="1"/>
        <end position="22"/>
    </location>
</feature>
<protein>
    <submittedName>
        <fullName evidence="2">Uncharacterized protein</fullName>
    </submittedName>
</protein>
<dbReference type="EMBL" id="OX451737">
    <property type="protein sequence ID" value="CAI8601424.1"/>
    <property type="molecule type" value="Genomic_DNA"/>
</dbReference>